<reference evidence="2 3" key="1">
    <citation type="submission" date="2018-07" db="EMBL/GenBank/DDBJ databases">
        <title>Brachybacteriurn paraconglorneratum KCTC 9916.</title>
        <authorList>
            <person name="Li Y."/>
        </authorList>
    </citation>
    <scope>NUCLEOTIDE SEQUENCE [LARGE SCALE GENOMIC DNA]</scope>
    <source>
        <strain evidence="2 3">KCTC 9916</strain>
    </source>
</reference>
<dbReference type="AlphaFoldDB" id="A0A426SPX7"/>
<comment type="caution">
    <text evidence="2">The sequence shown here is derived from an EMBL/GenBank/DDBJ whole genome shotgun (WGS) entry which is preliminary data.</text>
</comment>
<protein>
    <recommendedName>
        <fullName evidence="1">SLH domain-containing protein</fullName>
    </recommendedName>
</protein>
<name>A0A426SPX7_9MICO</name>
<accession>A0A426SPX7</accession>
<evidence type="ECO:0000313" key="3">
    <source>
        <dbReference type="Proteomes" id="UP000274327"/>
    </source>
</evidence>
<evidence type="ECO:0000259" key="1">
    <source>
        <dbReference type="PROSITE" id="PS51272"/>
    </source>
</evidence>
<evidence type="ECO:0000313" key="2">
    <source>
        <dbReference type="EMBL" id="RRR20203.1"/>
    </source>
</evidence>
<dbReference type="RefSeq" id="WP_126984607.1">
    <property type="nucleotide sequence ID" value="NZ_ML133851.1"/>
</dbReference>
<feature type="domain" description="SLH" evidence="1">
    <location>
        <begin position="368"/>
        <end position="431"/>
    </location>
</feature>
<dbReference type="InterPro" id="IPR001119">
    <property type="entry name" value="SLH_dom"/>
</dbReference>
<gene>
    <name evidence="2" type="ORF">DS079_01990</name>
</gene>
<dbReference type="Pfam" id="PF00395">
    <property type="entry name" value="SLH"/>
    <property type="match status" value="2"/>
</dbReference>
<organism evidence="2 3">
    <name type="scientific">Brachybacterium paraconglomeratum</name>
    <dbReference type="NCBI Taxonomy" id="173362"/>
    <lineage>
        <taxon>Bacteria</taxon>
        <taxon>Bacillati</taxon>
        <taxon>Actinomycetota</taxon>
        <taxon>Actinomycetes</taxon>
        <taxon>Micrococcales</taxon>
        <taxon>Dermabacteraceae</taxon>
        <taxon>Brachybacterium</taxon>
    </lineage>
</organism>
<dbReference type="Proteomes" id="UP000274327">
    <property type="component" value="Unassembled WGS sequence"/>
</dbReference>
<dbReference type="GeneID" id="78119803"/>
<sequence>MSTPAPARSSSTTAPTRARRRLALLVLAVLIASAGVLGAAPGSEARTPPAGLGGFVPGTLISDAQMFAGTSMTAAQVDAFLDQKGASCTRGTDGADCLKDLRMDTPQRAKDAYCAAIPAKRAASAGTIIADVARACSISPKVLLTMLQKEQGLVTTRNATPKMLREALGFGCPDFQTCDPKYAGFAQQIYNAGVRLQAYGDPARGYRYQAGRTYDIQYSPYAFCGYGKVTISNRATAALYNYTPFTPTQATLDAGSSAVVDDVCATYGNRNFYRLYSQWFGSPTGASTSRYPVAAPLGKKPADPFADVPYDSTIFFTEIAWMNHMGYSTGWGSGASAVYRPYDQIKRDAVIAFLYRAAGSPAFTPPKVSPFKDVNSKDTVFYKEITWAHSVGLAQGWPDGTFRPYEPIKRDAMAAFLHRAAGAPAFTGPTRSPFTDVHRGSEVFYDEITWMAANGYSTGWSDGTFRPYEPIKRDAVAAFVYRWKVA</sequence>
<dbReference type="PROSITE" id="PS51272">
    <property type="entry name" value="SLH"/>
    <property type="match status" value="2"/>
</dbReference>
<feature type="domain" description="SLH" evidence="1">
    <location>
        <begin position="432"/>
        <end position="486"/>
    </location>
</feature>
<proteinExistence type="predicted"/>
<keyword evidence="3" id="KW-1185">Reference proteome</keyword>
<dbReference type="EMBL" id="QOCI01000001">
    <property type="protein sequence ID" value="RRR20203.1"/>
    <property type="molecule type" value="Genomic_DNA"/>
</dbReference>